<proteinExistence type="inferred from homology"/>
<keyword evidence="5" id="KW-0479">Metal-binding</keyword>
<evidence type="ECO:0000256" key="8">
    <source>
        <dbReference type="ARBA" id="ARBA00023027"/>
    </source>
</evidence>
<dbReference type="EMBL" id="JACNJD010000232">
    <property type="protein sequence ID" value="MBC8177730.1"/>
    <property type="molecule type" value="Genomic_DNA"/>
</dbReference>
<evidence type="ECO:0000256" key="5">
    <source>
        <dbReference type="ARBA" id="ARBA00022723"/>
    </source>
</evidence>
<protein>
    <recommendedName>
        <fullName evidence="4">NAD(+) diphosphatase</fullName>
        <ecNumber evidence="4">3.6.1.22</ecNumber>
    </recommendedName>
</protein>
<dbReference type="GO" id="GO:0005829">
    <property type="term" value="C:cytosol"/>
    <property type="evidence" value="ECO:0007669"/>
    <property type="project" value="TreeGrafter"/>
</dbReference>
<evidence type="ECO:0000256" key="6">
    <source>
        <dbReference type="ARBA" id="ARBA00022801"/>
    </source>
</evidence>
<dbReference type="SUPFAM" id="SSF55811">
    <property type="entry name" value="Nudix"/>
    <property type="match status" value="2"/>
</dbReference>
<evidence type="ECO:0000256" key="7">
    <source>
        <dbReference type="ARBA" id="ARBA00022842"/>
    </source>
</evidence>
<evidence type="ECO:0000313" key="12">
    <source>
        <dbReference type="EMBL" id="MBC8177730.1"/>
    </source>
</evidence>
<dbReference type="PANTHER" id="PTHR42904:SF6">
    <property type="entry name" value="NAD-CAPPED RNA HYDROLASE NUDT12"/>
    <property type="match status" value="1"/>
</dbReference>
<dbReference type="Gene3D" id="3.90.79.10">
    <property type="entry name" value="Nucleoside Triphosphate Pyrophosphohydrolase"/>
    <property type="match status" value="1"/>
</dbReference>
<dbReference type="InterPro" id="IPR050241">
    <property type="entry name" value="NAD-cap_RNA_hydrolase_NudC"/>
</dbReference>
<keyword evidence="8" id="KW-0520">NAD</keyword>
<dbReference type="PROSITE" id="PS51462">
    <property type="entry name" value="NUDIX"/>
    <property type="match status" value="1"/>
</dbReference>
<dbReference type="GO" id="GO:0006742">
    <property type="term" value="P:NADP+ catabolic process"/>
    <property type="evidence" value="ECO:0007669"/>
    <property type="project" value="TreeGrafter"/>
</dbReference>
<comment type="similarity">
    <text evidence="3">Belongs to the Nudix hydrolase family. NudC subfamily.</text>
</comment>
<dbReference type="PROSITE" id="PS00893">
    <property type="entry name" value="NUDIX_BOX"/>
    <property type="match status" value="1"/>
</dbReference>
<evidence type="ECO:0000259" key="11">
    <source>
        <dbReference type="PROSITE" id="PS51462"/>
    </source>
</evidence>
<dbReference type="PANTHER" id="PTHR42904">
    <property type="entry name" value="NUDIX HYDROLASE, NUDC SUBFAMILY"/>
    <property type="match status" value="1"/>
</dbReference>
<keyword evidence="7" id="KW-0460">Magnesium</keyword>
<dbReference type="PRINTS" id="PR00502">
    <property type="entry name" value="NUDIXFAMILY"/>
</dbReference>
<dbReference type="FunFam" id="3.90.79.10:FF:000051">
    <property type="entry name" value="Probable NADH pyrophosphatase"/>
    <property type="match status" value="1"/>
</dbReference>
<dbReference type="NCBIfam" id="NF001299">
    <property type="entry name" value="PRK00241.1"/>
    <property type="match status" value="1"/>
</dbReference>
<dbReference type="InterPro" id="IPR049734">
    <property type="entry name" value="NudC-like_C"/>
</dbReference>
<organism evidence="12 13">
    <name type="scientific">Candidatus Desulfacyla euxinica</name>
    <dbReference type="NCBI Taxonomy" id="2841693"/>
    <lineage>
        <taxon>Bacteria</taxon>
        <taxon>Deltaproteobacteria</taxon>
        <taxon>Candidatus Desulfacyla</taxon>
    </lineage>
</organism>
<comment type="cofactor">
    <cofactor evidence="1">
        <name>Mg(2+)</name>
        <dbReference type="ChEBI" id="CHEBI:18420"/>
    </cofactor>
</comment>
<dbReference type="Pfam" id="PF00293">
    <property type="entry name" value="NUDIX"/>
    <property type="match status" value="1"/>
</dbReference>
<evidence type="ECO:0000256" key="9">
    <source>
        <dbReference type="ARBA" id="ARBA00023679"/>
    </source>
</evidence>
<dbReference type="CDD" id="cd03429">
    <property type="entry name" value="NUDIX_NADH_pyrophosphatase_Nudt13"/>
    <property type="match status" value="1"/>
</dbReference>
<dbReference type="EC" id="3.6.1.22" evidence="4"/>
<accession>A0A8J6N0R5</accession>
<evidence type="ECO:0000313" key="13">
    <source>
        <dbReference type="Proteomes" id="UP000650524"/>
    </source>
</evidence>
<dbReference type="GO" id="GO:0046872">
    <property type="term" value="F:metal ion binding"/>
    <property type="evidence" value="ECO:0007669"/>
    <property type="project" value="UniProtKB-KW"/>
</dbReference>
<dbReference type="Pfam" id="PF09296">
    <property type="entry name" value="NUDIX-like"/>
    <property type="match status" value="1"/>
</dbReference>
<dbReference type="AlphaFoldDB" id="A0A8J6N0R5"/>
<dbReference type="Gene3D" id="3.90.79.20">
    <property type="match status" value="1"/>
</dbReference>
<dbReference type="Proteomes" id="UP000650524">
    <property type="component" value="Unassembled WGS sequence"/>
</dbReference>
<evidence type="ECO:0000256" key="2">
    <source>
        <dbReference type="ARBA" id="ARBA00001947"/>
    </source>
</evidence>
<reference evidence="12 13" key="1">
    <citation type="submission" date="2020-08" db="EMBL/GenBank/DDBJ databases">
        <title>Bridging the membrane lipid divide: bacteria of the FCB group superphylum have the potential to synthesize archaeal ether lipids.</title>
        <authorList>
            <person name="Villanueva L."/>
            <person name="Von Meijenfeldt F.A.B."/>
            <person name="Westbye A.B."/>
            <person name="Yadav S."/>
            <person name="Hopmans E.C."/>
            <person name="Dutilh B.E."/>
            <person name="Sinninghe Damste J.S."/>
        </authorList>
    </citation>
    <scope>NUCLEOTIDE SEQUENCE [LARGE SCALE GENOMIC DNA]</scope>
    <source>
        <strain evidence="12">NIOZ-UU27</strain>
    </source>
</reference>
<evidence type="ECO:0000256" key="4">
    <source>
        <dbReference type="ARBA" id="ARBA00012381"/>
    </source>
</evidence>
<gene>
    <name evidence="12" type="primary">nudC</name>
    <name evidence="12" type="ORF">H8E19_10030</name>
</gene>
<evidence type="ECO:0000256" key="10">
    <source>
        <dbReference type="RuleBase" id="RU003476"/>
    </source>
</evidence>
<comment type="caution">
    <text evidence="12">The sequence shown here is derived from an EMBL/GenBank/DDBJ whole genome shotgun (WGS) entry which is preliminary data.</text>
</comment>
<keyword evidence="6 10" id="KW-0378">Hydrolase</keyword>
<dbReference type="InterPro" id="IPR015375">
    <property type="entry name" value="NADH_PPase-like_N"/>
</dbReference>
<comment type="cofactor">
    <cofactor evidence="2">
        <name>Zn(2+)</name>
        <dbReference type="ChEBI" id="CHEBI:29105"/>
    </cofactor>
</comment>
<name>A0A8J6N0R5_9DELT</name>
<dbReference type="GO" id="GO:0019677">
    <property type="term" value="P:NAD+ catabolic process"/>
    <property type="evidence" value="ECO:0007669"/>
    <property type="project" value="TreeGrafter"/>
</dbReference>
<dbReference type="InterPro" id="IPR020084">
    <property type="entry name" value="NUDIX_hydrolase_CS"/>
</dbReference>
<dbReference type="GO" id="GO:0035529">
    <property type="term" value="F:NADH pyrophosphatase activity"/>
    <property type="evidence" value="ECO:0007669"/>
    <property type="project" value="TreeGrafter"/>
</dbReference>
<comment type="catalytic activity">
    <reaction evidence="9">
        <text>a 5'-end NAD(+)-phospho-ribonucleoside in mRNA + H2O = a 5'-end phospho-adenosine-phospho-ribonucleoside in mRNA + beta-nicotinamide D-ribonucleotide + 2 H(+)</text>
        <dbReference type="Rhea" id="RHEA:60876"/>
        <dbReference type="Rhea" id="RHEA-COMP:15698"/>
        <dbReference type="Rhea" id="RHEA-COMP:15719"/>
        <dbReference type="ChEBI" id="CHEBI:14649"/>
        <dbReference type="ChEBI" id="CHEBI:15377"/>
        <dbReference type="ChEBI" id="CHEBI:15378"/>
        <dbReference type="ChEBI" id="CHEBI:144029"/>
        <dbReference type="ChEBI" id="CHEBI:144051"/>
    </reaction>
    <physiologicalReaction direction="left-to-right" evidence="9">
        <dbReference type="Rhea" id="RHEA:60877"/>
    </physiologicalReaction>
</comment>
<evidence type="ECO:0000256" key="3">
    <source>
        <dbReference type="ARBA" id="ARBA00009595"/>
    </source>
</evidence>
<dbReference type="InterPro" id="IPR000086">
    <property type="entry name" value="NUDIX_hydrolase_dom"/>
</dbReference>
<feature type="domain" description="Nudix hydrolase" evidence="11">
    <location>
        <begin position="150"/>
        <end position="273"/>
    </location>
</feature>
<evidence type="ECO:0000256" key="1">
    <source>
        <dbReference type="ARBA" id="ARBA00001946"/>
    </source>
</evidence>
<dbReference type="InterPro" id="IPR015797">
    <property type="entry name" value="NUDIX_hydrolase-like_dom_sf"/>
</dbReference>
<sequence length="281" mass="31504">MSNSERKRSFVPSVIPPSERCGSASWFVFCGNKLLVLVKDGTASLINARDLGELGLKPIRQHFLGTLDGRHCYSAELAENTKAPDGMTFHGLRELWALLEEDLLTIAGLARQIIHWDRTNQFCSRCGGHMEPETERRAKTCPLCQRTNFPRLSPAIIVAVVKANKLLLARAHRHPPGLYSVIAGFVEPGETLEDCVRREVKEETGVDVKEIRYFGSQPWPFPDSLMTGFMAKYAGGEIAIEKNEIEDAGWFKADSFPPIPPKITIARQLIDRFVAERSRDQ</sequence>
<dbReference type="InterPro" id="IPR020476">
    <property type="entry name" value="Nudix_hydrolase"/>
</dbReference>